<dbReference type="AlphaFoldDB" id="A0A1U7CJY2"/>
<evidence type="ECO:0000259" key="1">
    <source>
        <dbReference type="Pfam" id="PF01965"/>
    </source>
</evidence>
<accession>A0A1U7CJY2</accession>
<gene>
    <name evidence="2" type="ORF">BSF38_00658</name>
</gene>
<dbReference type="PANTHER" id="PTHR43130">
    <property type="entry name" value="ARAC-FAMILY TRANSCRIPTIONAL REGULATOR"/>
    <property type="match status" value="1"/>
</dbReference>
<proteinExistence type="predicted"/>
<dbReference type="PANTHER" id="PTHR43130:SF2">
    <property type="entry name" value="DJ-1_PFPI DOMAIN-CONTAINING PROTEIN"/>
    <property type="match status" value="1"/>
</dbReference>
<dbReference type="InterPro" id="IPR052158">
    <property type="entry name" value="INH-QAR"/>
</dbReference>
<dbReference type="KEGG" id="pbor:BSF38_00658"/>
<dbReference type="GO" id="GO:0006355">
    <property type="term" value="P:regulation of DNA-templated transcription"/>
    <property type="evidence" value="ECO:0007669"/>
    <property type="project" value="TreeGrafter"/>
</dbReference>
<dbReference type="Gene3D" id="3.40.50.880">
    <property type="match status" value="1"/>
</dbReference>
<feature type="domain" description="DJ-1/PfpI" evidence="1">
    <location>
        <begin position="1"/>
        <end position="156"/>
    </location>
</feature>
<evidence type="ECO:0000313" key="3">
    <source>
        <dbReference type="Proteomes" id="UP000186309"/>
    </source>
</evidence>
<dbReference type="STRING" id="1387353.BSF38_00658"/>
<dbReference type="OrthoDB" id="6382410at2"/>
<evidence type="ECO:0000313" key="2">
    <source>
        <dbReference type="EMBL" id="APW59242.1"/>
    </source>
</evidence>
<dbReference type="InterPro" id="IPR002818">
    <property type="entry name" value="DJ-1/PfpI"/>
</dbReference>
<keyword evidence="3" id="KW-1185">Reference proteome</keyword>
<dbReference type="Pfam" id="PF01965">
    <property type="entry name" value="DJ-1_PfpI"/>
    <property type="match status" value="1"/>
</dbReference>
<dbReference type="EMBL" id="CP019082">
    <property type="protein sequence ID" value="APW59242.1"/>
    <property type="molecule type" value="Genomic_DNA"/>
</dbReference>
<protein>
    <recommendedName>
        <fullName evidence="1">DJ-1/PfpI domain-containing protein</fullName>
    </recommendedName>
</protein>
<dbReference type="InterPro" id="IPR029062">
    <property type="entry name" value="Class_I_gatase-like"/>
</dbReference>
<reference evidence="3" key="1">
    <citation type="submission" date="2016-12" db="EMBL/GenBank/DDBJ databases">
        <title>Comparative genomics of four Isosphaeraceae planctomycetes: a common pool of plasmids and glycoside hydrolase genes.</title>
        <authorList>
            <person name="Ivanova A."/>
        </authorList>
    </citation>
    <scope>NUCLEOTIDE SEQUENCE [LARGE SCALE GENOMIC DNA]</scope>
    <source>
        <strain evidence="3">PX4</strain>
    </source>
</reference>
<dbReference type="Proteomes" id="UP000186309">
    <property type="component" value="Chromosome"/>
</dbReference>
<sequence length="206" mass="22012">MRIAVLTFEGFNELDSFVAAAMLNRVKRPELQALIVCPAQRVTSMNGVVVHSQAPLSFAREAEAVIVGSGRDTRDLVRDSGLMGELGLDPSRQIIGAQCSGALVLAKLGLLANVPACTDSKTKPWVEEAGIQVLEQPFFAQGNVATAGGCLASHYLAAWVIARLGGWSAAESVVHYIAPVGQKQEYVERARAVVQQYLPEHDCVAV</sequence>
<organism evidence="2 3">
    <name type="scientific">Paludisphaera borealis</name>
    <dbReference type="NCBI Taxonomy" id="1387353"/>
    <lineage>
        <taxon>Bacteria</taxon>
        <taxon>Pseudomonadati</taxon>
        <taxon>Planctomycetota</taxon>
        <taxon>Planctomycetia</taxon>
        <taxon>Isosphaerales</taxon>
        <taxon>Isosphaeraceae</taxon>
        <taxon>Paludisphaera</taxon>
    </lineage>
</organism>
<dbReference type="SUPFAM" id="SSF52317">
    <property type="entry name" value="Class I glutamine amidotransferase-like"/>
    <property type="match status" value="1"/>
</dbReference>
<name>A0A1U7CJY2_9BACT</name>
<dbReference type="RefSeq" id="WP_076343450.1">
    <property type="nucleotide sequence ID" value="NZ_CP019082.1"/>
</dbReference>